<reference evidence="1" key="1">
    <citation type="submission" date="2023-07" db="EMBL/GenBank/DDBJ databases">
        <title>Chromosome-level Genome Assembly of Striped Snakehead (Channa striata).</title>
        <authorList>
            <person name="Liu H."/>
        </authorList>
    </citation>
    <scope>NUCLEOTIDE SEQUENCE</scope>
    <source>
        <strain evidence="1">Gz</strain>
        <tissue evidence="1">Muscle</tissue>
    </source>
</reference>
<name>A0AA88SNH3_CHASR</name>
<keyword evidence="2" id="KW-1185">Reference proteome</keyword>
<protein>
    <submittedName>
        <fullName evidence="1">Uncharacterized protein</fullName>
    </submittedName>
</protein>
<accession>A0AA88SNH3</accession>
<evidence type="ECO:0000313" key="2">
    <source>
        <dbReference type="Proteomes" id="UP001187415"/>
    </source>
</evidence>
<comment type="caution">
    <text evidence="1">The sequence shown here is derived from an EMBL/GenBank/DDBJ whole genome shotgun (WGS) entry which is preliminary data.</text>
</comment>
<dbReference type="Proteomes" id="UP001187415">
    <property type="component" value="Unassembled WGS sequence"/>
</dbReference>
<proteinExistence type="predicted"/>
<organism evidence="1 2">
    <name type="scientific">Channa striata</name>
    <name type="common">Snakehead murrel</name>
    <name type="synonym">Ophicephalus striatus</name>
    <dbReference type="NCBI Taxonomy" id="64152"/>
    <lineage>
        <taxon>Eukaryota</taxon>
        <taxon>Metazoa</taxon>
        <taxon>Chordata</taxon>
        <taxon>Craniata</taxon>
        <taxon>Vertebrata</taxon>
        <taxon>Euteleostomi</taxon>
        <taxon>Actinopterygii</taxon>
        <taxon>Neopterygii</taxon>
        <taxon>Teleostei</taxon>
        <taxon>Neoteleostei</taxon>
        <taxon>Acanthomorphata</taxon>
        <taxon>Anabantaria</taxon>
        <taxon>Anabantiformes</taxon>
        <taxon>Channoidei</taxon>
        <taxon>Channidae</taxon>
        <taxon>Channa</taxon>
    </lineage>
</organism>
<evidence type="ECO:0000313" key="1">
    <source>
        <dbReference type="EMBL" id="KAK2844091.1"/>
    </source>
</evidence>
<dbReference type="AlphaFoldDB" id="A0AA88SNH3"/>
<gene>
    <name evidence="1" type="ORF">Q5P01_010750</name>
</gene>
<dbReference type="EMBL" id="JAUPFM010000008">
    <property type="protein sequence ID" value="KAK2844091.1"/>
    <property type="molecule type" value="Genomic_DNA"/>
</dbReference>
<sequence length="180" mass="19514">MGLVYLAGANPWLPLFVGFDEGDIVPTTNTTTRFRSAWICSGLSHTATAVKTSQLLEGGQAEQEGELWGDYSYWATGIRSLQLKLCIAGHGAAPLEVPFGSVNDDLRPYYHSGFKSVVAFIALLCFKPFSNSLSMLRLPQQDNPAVSHKMAASVIYNNLWELDEKQSTGGSGGRGELPSQ</sequence>